<proteinExistence type="predicted"/>
<evidence type="ECO:0000256" key="4">
    <source>
        <dbReference type="ARBA" id="ARBA00022692"/>
    </source>
</evidence>
<evidence type="ECO:0000256" key="6">
    <source>
        <dbReference type="ARBA" id="ARBA00023136"/>
    </source>
</evidence>
<keyword evidence="3" id="KW-0132">Cell division</keyword>
<evidence type="ECO:0000256" key="2">
    <source>
        <dbReference type="ARBA" id="ARBA00022475"/>
    </source>
</evidence>
<keyword evidence="7" id="KW-0131">Cell cycle</keyword>
<dbReference type="Proteomes" id="UP000475214">
    <property type="component" value="Unassembled WGS sequence"/>
</dbReference>
<dbReference type="InterPro" id="IPR005548">
    <property type="entry name" value="Cell_div_FtsQ/DivIB_C"/>
</dbReference>
<feature type="transmembrane region" description="Helical" evidence="9">
    <location>
        <begin position="25"/>
        <end position="45"/>
    </location>
</feature>
<sequence length="251" mass="27074">MSTATRSASAERFAARARRRRLRGVLRSVLILLVIGAVVAGVWLVRWSSVLSVQNVSVQGVPDDVAVEVEETAEVPVGVPLIDVDTAAVAERVRALPDVGDVEVRRSWPQTLTIDVEPREALAAIRDGGTWWSVDASGVLFGRADSRPDGVPELDAPTEDAATLARETGVAVLTQLPRSVEELVDSVEARSAADVRLHLADGSTVRWGTAERPEDKARVLLALMQQRQEDDESEPPEMYDVAAPDHPAVVP</sequence>
<dbReference type="InterPro" id="IPR050487">
    <property type="entry name" value="FtsQ_DivIB"/>
</dbReference>
<evidence type="ECO:0000256" key="1">
    <source>
        <dbReference type="ARBA" id="ARBA00004370"/>
    </source>
</evidence>
<dbReference type="AlphaFoldDB" id="A0A6L9SCI5"/>
<name>A0A6L9SCI5_9ACTN</name>
<gene>
    <name evidence="11" type="ORF">G1H10_23300</name>
</gene>
<comment type="caution">
    <text evidence="11">The sequence shown here is derived from an EMBL/GenBank/DDBJ whole genome shotgun (WGS) entry which is preliminary data.</text>
</comment>
<dbReference type="PROSITE" id="PS51779">
    <property type="entry name" value="POTRA"/>
    <property type="match status" value="1"/>
</dbReference>
<feature type="domain" description="POTRA" evidence="10">
    <location>
        <begin position="51"/>
        <end position="119"/>
    </location>
</feature>
<dbReference type="InterPro" id="IPR034746">
    <property type="entry name" value="POTRA"/>
</dbReference>
<evidence type="ECO:0000259" key="10">
    <source>
        <dbReference type="PROSITE" id="PS51779"/>
    </source>
</evidence>
<evidence type="ECO:0000256" key="5">
    <source>
        <dbReference type="ARBA" id="ARBA00022989"/>
    </source>
</evidence>
<dbReference type="RefSeq" id="WP_163742313.1">
    <property type="nucleotide sequence ID" value="NZ_JAAGOA010000019.1"/>
</dbReference>
<keyword evidence="5 9" id="KW-1133">Transmembrane helix</keyword>
<keyword evidence="6 9" id="KW-0472">Membrane</keyword>
<dbReference type="Gene3D" id="3.10.20.310">
    <property type="entry name" value="membrane protein fhac"/>
    <property type="match status" value="1"/>
</dbReference>
<dbReference type="PANTHER" id="PTHR37820">
    <property type="entry name" value="CELL DIVISION PROTEIN DIVIB"/>
    <property type="match status" value="1"/>
</dbReference>
<dbReference type="GO" id="GO:0005886">
    <property type="term" value="C:plasma membrane"/>
    <property type="evidence" value="ECO:0007669"/>
    <property type="project" value="TreeGrafter"/>
</dbReference>
<evidence type="ECO:0000256" key="8">
    <source>
        <dbReference type="SAM" id="MobiDB-lite"/>
    </source>
</evidence>
<comment type="subcellular location">
    <subcellularLocation>
        <location evidence="1">Membrane</location>
    </subcellularLocation>
</comment>
<keyword evidence="2" id="KW-1003">Cell membrane</keyword>
<evidence type="ECO:0000313" key="11">
    <source>
        <dbReference type="EMBL" id="NEE03095.1"/>
    </source>
</evidence>
<dbReference type="InterPro" id="IPR013685">
    <property type="entry name" value="POTRA_FtsQ_type"/>
</dbReference>
<evidence type="ECO:0000256" key="3">
    <source>
        <dbReference type="ARBA" id="ARBA00022618"/>
    </source>
</evidence>
<dbReference type="Pfam" id="PF08478">
    <property type="entry name" value="POTRA_1"/>
    <property type="match status" value="1"/>
</dbReference>
<organism evidence="11 12">
    <name type="scientific">Phytoactinopolyspora halotolerans</name>
    <dbReference type="NCBI Taxonomy" id="1981512"/>
    <lineage>
        <taxon>Bacteria</taxon>
        <taxon>Bacillati</taxon>
        <taxon>Actinomycetota</taxon>
        <taxon>Actinomycetes</taxon>
        <taxon>Jiangellales</taxon>
        <taxon>Jiangellaceae</taxon>
        <taxon>Phytoactinopolyspora</taxon>
    </lineage>
</organism>
<protein>
    <submittedName>
        <fullName evidence="11">FtsQ-type POTRA domain-containing protein</fullName>
    </submittedName>
</protein>
<dbReference type="PANTHER" id="PTHR37820:SF1">
    <property type="entry name" value="CELL DIVISION PROTEIN FTSQ"/>
    <property type="match status" value="1"/>
</dbReference>
<reference evidence="11 12" key="1">
    <citation type="submission" date="2020-02" db="EMBL/GenBank/DDBJ databases">
        <authorList>
            <person name="Li X.-J."/>
            <person name="Han X.-M."/>
        </authorList>
    </citation>
    <scope>NUCLEOTIDE SEQUENCE [LARGE SCALE GENOMIC DNA]</scope>
    <source>
        <strain evidence="11 12">CCTCC AB 2017055</strain>
    </source>
</reference>
<dbReference type="EMBL" id="JAAGOA010000019">
    <property type="protein sequence ID" value="NEE03095.1"/>
    <property type="molecule type" value="Genomic_DNA"/>
</dbReference>
<keyword evidence="12" id="KW-1185">Reference proteome</keyword>
<accession>A0A6L9SCI5</accession>
<keyword evidence="4 9" id="KW-0812">Transmembrane</keyword>
<feature type="region of interest" description="Disordered" evidence="8">
    <location>
        <begin position="225"/>
        <end position="251"/>
    </location>
</feature>
<evidence type="ECO:0000256" key="9">
    <source>
        <dbReference type="SAM" id="Phobius"/>
    </source>
</evidence>
<dbReference type="GO" id="GO:0051301">
    <property type="term" value="P:cell division"/>
    <property type="evidence" value="ECO:0007669"/>
    <property type="project" value="UniProtKB-KW"/>
</dbReference>
<dbReference type="Pfam" id="PF03799">
    <property type="entry name" value="FtsQ_DivIB_C"/>
    <property type="match status" value="1"/>
</dbReference>
<evidence type="ECO:0000256" key="7">
    <source>
        <dbReference type="ARBA" id="ARBA00023306"/>
    </source>
</evidence>
<evidence type="ECO:0000313" key="12">
    <source>
        <dbReference type="Proteomes" id="UP000475214"/>
    </source>
</evidence>